<accession>A0A9P6I3T4</accession>
<evidence type="ECO:0000313" key="2">
    <source>
        <dbReference type="EMBL" id="KAF9876417.1"/>
    </source>
</evidence>
<feature type="compositionally biased region" description="Low complexity" evidence="1">
    <location>
        <begin position="14"/>
        <end position="26"/>
    </location>
</feature>
<organism evidence="2 3">
    <name type="scientific">Colletotrichum karsti</name>
    <dbReference type="NCBI Taxonomy" id="1095194"/>
    <lineage>
        <taxon>Eukaryota</taxon>
        <taxon>Fungi</taxon>
        <taxon>Dikarya</taxon>
        <taxon>Ascomycota</taxon>
        <taxon>Pezizomycotina</taxon>
        <taxon>Sordariomycetes</taxon>
        <taxon>Hypocreomycetidae</taxon>
        <taxon>Glomerellales</taxon>
        <taxon>Glomerellaceae</taxon>
        <taxon>Colletotrichum</taxon>
        <taxon>Colletotrichum boninense species complex</taxon>
    </lineage>
</organism>
<name>A0A9P6I3T4_9PEZI</name>
<dbReference type="Proteomes" id="UP000781932">
    <property type="component" value="Unassembled WGS sequence"/>
</dbReference>
<dbReference type="GeneID" id="62162151"/>
<dbReference type="RefSeq" id="XP_038745878.1">
    <property type="nucleotide sequence ID" value="XM_038889077.1"/>
</dbReference>
<proteinExistence type="predicted"/>
<protein>
    <submittedName>
        <fullName evidence="2">Uncharacterized protein</fullName>
    </submittedName>
</protein>
<gene>
    <name evidence="2" type="ORF">CkaCkLH20_06360</name>
</gene>
<evidence type="ECO:0000256" key="1">
    <source>
        <dbReference type="SAM" id="MobiDB-lite"/>
    </source>
</evidence>
<comment type="caution">
    <text evidence="2">The sequence shown here is derived from an EMBL/GenBank/DDBJ whole genome shotgun (WGS) entry which is preliminary data.</text>
</comment>
<dbReference type="EMBL" id="JAATWM020000018">
    <property type="protein sequence ID" value="KAF9876417.1"/>
    <property type="molecule type" value="Genomic_DNA"/>
</dbReference>
<feature type="region of interest" description="Disordered" evidence="1">
    <location>
        <begin position="1"/>
        <end position="43"/>
    </location>
</feature>
<feature type="region of interest" description="Disordered" evidence="1">
    <location>
        <begin position="98"/>
        <end position="129"/>
    </location>
</feature>
<sequence length="257" mass="27191">MEKTSSFPQNPNTHLLHNSPSLPPSSRGAKTLHNASLPSSPPPTNLQYAIPSATTCAILAWTYSAAPSAHTSTTTAATVVPFMSLPAPVPVLDRTLLTNSPPAPNPPKSPTTFHHHPVDHLPISNSSLRNTSGLPAASFSIPIGPPNPPTTLPGQNVRRTWFVRIANSTIPKPLAYAPEPPRKVVRAWYCGSQLAPGGTYRDAESERARGRKRVARRDSWARRLNAAGGMSANGLGGSFSFLFDAAATSDASLELAG</sequence>
<evidence type="ECO:0000313" key="3">
    <source>
        <dbReference type="Proteomes" id="UP000781932"/>
    </source>
</evidence>
<dbReference type="AlphaFoldDB" id="A0A9P6I3T4"/>
<reference evidence="2" key="2">
    <citation type="submission" date="2020-11" db="EMBL/GenBank/DDBJ databases">
        <title>Whole genome sequencing of Colletotrichum sp.</title>
        <authorList>
            <person name="Li H."/>
        </authorList>
    </citation>
    <scope>NUCLEOTIDE SEQUENCE</scope>
    <source>
        <strain evidence="2">CkLH20</strain>
    </source>
</reference>
<reference evidence="2" key="1">
    <citation type="submission" date="2020-03" db="EMBL/GenBank/DDBJ databases">
        <authorList>
            <person name="He L."/>
        </authorList>
    </citation>
    <scope>NUCLEOTIDE SEQUENCE</scope>
    <source>
        <strain evidence="2">CkLH20</strain>
    </source>
</reference>
<feature type="compositionally biased region" description="Polar residues" evidence="1">
    <location>
        <begin position="1"/>
        <end position="13"/>
    </location>
</feature>
<keyword evidence="3" id="KW-1185">Reference proteome</keyword>